<reference evidence="1 2" key="1">
    <citation type="journal article" date="2016" name="Genome Announc.">
        <title>Draft Genome Sequence of the Thermotolerant Cyanobacterium Desertifilum sp. IPPAS B-1220.</title>
        <authorList>
            <person name="Mironov K.S."/>
            <person name="Sinetova M.A."/>
            <person name="Bolatkhan K."/>
            <person name="Zayadan B.K."/>
            <person name="Ustinova V.V."/>
            <person name="Kupriyanova E.V."/>
            <person name="Skrypnik A.N."/>
            <person name="Gogoleva N.E."/>
            <person name="Gogolev Y.V."/>
            <person name="Los D.A."/>
        </authorList>
    </citation>
    <scope>NUCLEOTIDE SEQUENCE [LARGE SCALE GENOMIC DNA]</scope>
    <source>
        <strain evidence="1 2">IPPAS B-1220</strain>
    </source>
</reference>
<evidence type="ECO:0000313" key="2">
    <source>
        <dbReference type="Proteomes" id="UP000095472"/>
    </source>
</evidence>
<proteinExistence type="predicted"/>
<keyword evidence="2" id="KW-1185">Reference proteome</keyword>
<organism evidence="1 2">
    <name type="scientific">Desertifilum tharense IPPAS B-1220</name>
    <dbReference type="NCBI Taxonomy" id="1781255"/>
    <lineage>
        <taxon>Bacteria</taxon>
        <taxon>Bacillati</taxon>
        <taxon>Cyanobacteriota</taxon>
        <taxon>Cyanophyceae</taxon>
        <taxon>Desertifilales</taxon>
        <taxon>Desertifilaceae</taxon>
        <taxon>Desertifilum</taxon>
    </lineage>
</organism>
<gene>
    <name evidence="1" type="ORF">BH720_021950</name>
</gene>
<sequence length="80" mass="8570">MRHSIQHHRLRHRGSNASGSAIAGPLVVASFPGTTDSLYRETLAPIIARETGISISALPLLAFEQVARLKASPENPPLMS</sequence>
<name>A0ACD5GNI9_9CYAN</name>
<protein>
    <submittedName>
        <fullName evidence="1">Uncharacterized protein</fullName>
    </submittedName>
</protein>
<accession>A0ACD5GNI9</accession>
<evidence type="ECO:0000313" key="1">
    <source>
        <dbReference type="EMBL" id="XPM62396.1"/>
    </source>
</evidence>
<dbReference type="EMBL" id="CP182909">
    <property type="protein sequence ID" value="XPM62396.1"/>
    <property type="molecule type" value="Genomic_DNA"/>
</dbReference>
<dbReference type="Proteomes" id="UP000095472">
    <property type="component" value="Chromosome"/>
</dbReference>